<organism evidence="1 2">
    <name type="scientific">Pseudomonas izuensis</name>
    <dbReference type="NCBI Taxonomy" id="2684212"/>
    <lineage>
        <taxon>Bacteria</taxon>
        <taxon>Pseudomonadati</taxon>
        <taxon>Pseudomonadota</taxon>
        <taxon>Gammaproteobacteria</taxon>
        <taxon>Pseudomonadales</taxon>
        <taxon>Pseudomonadaceae</taxon>
        <taxon>Pseudomonas</taxon>
    </lineage>
</organism>
<dbReference type="EMBL" id="AP017423">
    <property type="protein sequence ID" value="BCX68878.1"/>
    <property type="molecule type" value="Genomic_DNA"/>
</dbReference>
<evidence type="ECO:0008006" key="3">
    <source>
        <dbReference type="Google" id="ProtNLM"/>
    </source>
</evidence>
<evidence type="ECO:0000313" key="2">
    <source>
        <dbReference type="Proteomes" id="UP000218595"/>
    </source>
</evidence>
<name>A0ABM7S1X8_9PSED</name>
<protein>
    <recommendedName>
        <fullName evidence="3">Lipoprotein</fullName>
    </recommendedName>
</protein>
<dbReference type="RefSeq" id="WP_096510503.1">
    <property type="nucleotide sequence ID" value="NZ_AP017423.2"/>
</dbReference>
<dbReference type="Proteomes" id="UP000218595">
    <property type="component" value="Chromosome"/>
</dbReference>
<keyword evidence="2" id="KW-1185">Reference proteome</keyword>
<sequence>MKRFAMLIAISLLTTACSSTTEYGITRMDNCVCYKSPGGQPMQASQVASKDPETLQKEFSHCVCRALIDLKKVDDPTKFFVPGTEIRTELK</sequence>
<accession>A0ABM7S1X8</accession>
<proteinExistence type="predicted"/>
<evidence type="ECO:0000313" key="1">
    <source>
        <dbReference type="EMBL" id="BCX68878.1"/>
    </source>
</evidence>
<gene>
    <name evidence="1" type="ORF">LAB08_R35200</name>
</gene>
<dbReference type="PROSITE" id="PS51257">
    <property type="entry name" value="PROKAR_LIPOPROTEIN"/>
    <property type="match status" value="1"/>
</dbReference>
<reference evidence="1 2" key="1">
    <citation type="submission" date="2016-04" db="EMBL/GenBank/DDBJ databases">
        <title>Complete genome sequence of Pseudomonas sp. LAB-08 isolated from TCE contaminated aquifer soil.</title>
        <authorList>
            <person name="Dohra H."/>
            <person name="Suzuki K."/>
            <person name="Fatma A."/>
            <person name="Inuzuka Y."/>
            <person name="Honjo M."/>
            <person name="Tashiro Y."/>
            <person name="Futamata H."/>
        </authorList>
    </citation>
    <scope>NUCLEOTIDE SEQUENCE [LARGE SCALE GENOMIC DNA]</scope>
    <source>
        <strain evidence="1 2">LAB-08</strain>
    </source>
</reference>